<evidence type="ECO:0000256" key="3">
    <source>
        <dbReference type="ARBA" id="ARBA00023002"/>
    </source>
</evidence>
<proteinExistence type="inferred from homology"/>
<evidence type="ECO:0000256" key="4">
    <source>
        <dbReference type="RuleBase" id="RU000363"/>
    </source>
</evidence>
<dbReference type="OrthoDB" id="2102561at2759"/>
<feature type="transmembrane region" description="Helical" evidence="5">
    <location>
        <begin position="243"/>
        <end position="261"/>
    </location>
</feature>
<dbReference type="PROSITE" id="PS00061">
    <property type="entry name" value="ADH_SHORT"/>
    <property type="match status" value="1"/>
</dbReference>
<dbReference type="GO" id="GO:0006654">
    <property type="term" value="P:phosphatidic acid biosynthetic process"/>
    <property type="evidence" value="ECO:0007669"/>
    <property type="project" value="TreeGrafter"/>
</dbReference>
<sequence>MSRQKSALVTGCSSGIGYSIAKELAKRGWKVFACARRLQPMESLCEEYPDRIAIFKMDVSSTESIEEGYKFVSERLEDGKLDLLYNNAGASCTFPAIDVPDDALVQCFSVNVEGPIRLTRKFSRMLIKAEGTIAFTGSLAGIMPFPWGSVYGASKAAIHQYASILAFEMQPFNVRVINFVTGGVNTNIGDKRPLPEDSIYNFPETRKSFVVRQRMAADNHPMEPALYASKAVNSIENKCMGKVVVRLGTGATTLWLAYYLVPRWLMLFALKMKFGLNAVWSVIRSGDYKKNE</sequence>
<protein>
    <submittedName>
        <fullName evidence="6">Uncharacterized protein</fullName>
    </submittedName>
</protein>
<accession>A0A875RTT4</accession>
<dbReference type="RefSeq" id="XP_038777392.1">
    <property type="nucleotide sequence ID" value="XM_038921464.1"/>
</dbReference>
<keyword evidence="2" id="KW-0521">NADP</keyword>
<evidence type="ECO:0000256" key="2">
    <source>
        <dbReference type="ARBA" id="ARBA00022857"/>
    </source>
</evidence>
<dbReference type="GO" id="GO:0019433">
    <property type="term" value="P:triglyceride catabolic process"/>
    <property type="evidence" value="ECO:0007669"/>
    <property type="project" value="TreeGrafter"/>
</dbReference>
<dbReference type="Gene3D" id="3.40.50.720">
    <property type="entry name" value="NAD(P)-binding Rossmann-like Domain"/>
    <property type="match status" value="1"/>
</dbReference>
<gene>
    <name evidence="6" type="ORF">FOA43_001142</name>
</gene>
<keyword evidence="7" id="KW-1185">Reference proteome</keyword>
<name>A0A875RTT4_EENNA</name>
<dbReference type="CDD" id="cd05374">
    <property type="entry name" value="17beta-HSD-like_SDR_c"/>
    <property type="match status" value="1"/>
</dbReference>
<dbReference type="GeneID" id="62194543"/>
<comment type="similarity">
    <text evidence="1 4">Belongs to the short-chain dehydrogenases/reductases (SDR) family.</text>
</comment>
<dbReference type="GO" id="GO:0005783">
    <property type="term" value="C:endoplasmic reticulum"/>
    <property type="evidence" value="ECO:0007669"/>
    <property type="project" value="TreeGrafter"/>
</dbReference>
<dbReference type="InterPro" id="IPR002347">
    <property type="entry name" value="SDR_fam"/>
</dbReference>
<dbReference type="Proteomes" id="UP000662931">
    <property type="component" value="Chromosome 1"/>
</dbReference>
<organism evidence="6 7">
    <name type="scientific">Eeniella nana</name>
    <name type="common">Yeast</name>
    <name type="synonym">Brettanomyces nanus</name>
    <dbReference type="NCBI Taxonomy" id="13502"/>
    <lineage>
        <taxon>Eukaryota</taxon>
        <taxon>Fungi</taxon>
        <taxon>Dikarya</taxon>
        <taxon>Ascomycota</taxon>
        <taxon>Saccharomycotina</taxon>
        <taxon>Pichiomycetes</taxon>
        <taxon>Pichiales</taxon>
        <taxon>Pichiaceae</taxon>
        <taxon>Brettanomyces</taxon>
    </lineage>
</organism>
<dbReference type="PRINTS" id="PR00080">
    <property type="entry name" value="SDRFAMILY"/>
</dbReference>
<dbReference type="PANTHER" id="PTHR44169">
    <property type="entry name" value="NADPH-DEPENDENT 1-ACYLDIHYDROXYACETONE PHOSPHATE REDUCTASE"/>
    <property type="match status" value="1"/>
</dbReference>
<evidence type="ECO:0000256" key="5">
    <source>
        <dbReference type="SAM" id="Phobius"/>
    </source>
</evidence>
<dbReference type="GO" id="GO:0000140">
    <property type="term" value="F:acylglycerone-phosphate reductase (NADP+) activity"/>
    <property type="evidence" value="ECO:0007669"/>
    <property type="project" value="TreeGrafter"/>
</dbReference>
<dbReference type="EMBL" id="CP064812">
    <property type="protein sequence ID" value="QPG73827.1"/>
    <property type="molecule type" value="Genomic_DNA"/>
</dbReference>
<evidence type="ECO:0000313" key="6">
    <source>
        <dbReference type="EMBL" id="QPG73827.1"/>
    </source>
</evidence>
<keyword evidence="3" id="KW-0560">Oxidoreductase</keyword>
<dbReference type="GO" id="GO:0005811">
    <property type="term" value="C:lipid droplet"/>
    <property type="evidence" value="ECO:0007669"/>
    <property type="project" value="TreeGrafter"/>
</dbReference>
<keyword evidence="5" id="KW-0812">Transmembrane</keyword>
<dbReference type="PANTHER" id="PTHR44169:SF6">
    <property type="entry name" value="NADPH-DEPENDENT 1-ACYLDIHYDROXYACETONE PHOSPHATE REDUCTASE"/>
    <property type="match status" value="1"/>
</dbReference>
<keyword evidence="5" id="KW-1133">Transmembrane helix</keyword>
<dbReference type="PRINTS" id="PR00081">
    <property type="entry name" value="GDHRDH"/>
</dbReference>
<reference evidence="6" key="1">
    <citation type="submission" date="2020-10" db="EMBL/GenBank/DDBJ databases">
        <authorList>
            <person name="Roach M.J.R."/>
        </authorList>
    </citation>
    <scope>NUCLEOTIDE SEQUENCE</scope>
    <source>
        <strain evidence="6">CBS 1945</strain>
    </source>
</reference>
<dbReference type="SUPFAM" id="SSF51735">
    <property type="entry name" value="NAD(P)-binding Rossmann-fold domains"/>
    <property type="match status" value="1"/>
</dbReference>
<dbReference type="AlphaFoldDB" id="A0A875RTT4"/>
<dbReference type="InterPro" id="IPR036291">
    <property type="entry name" value="NAD(P)-bd_dom_sf"/>
</dbReference>
<dbReference type="Pfam" id="PF00106">
    <property type="entry name" value="adh_short"/>
    <property type="match status" value="1"/>
</dbReference>
<keyword evidence="5" id="KW-0472">Membrane</keyword>
<evidence type="ECO:0000313" key="7">
    <source>
        <dbReference type="Proteomes" id="UP000662931"/>
    </source>
</evidence>
<dbReference type="GO" id="GO:0004806">
    <property type="term" value="F:triacylglycerol lipase activity"/>
    <property type="evidence" value="ECO:0007669"/>
    <property type="project" value="TreeGrafter"/>
</dbReference>
<dbReference type="KEGG" id="bnn:FOA43_001142"/>
<dbReference type="InterPro" id="IPR020904">
    <property type="entry name" value="Sc_DH/Rdtase_CS"/>
</dbReference>
<evidence type="ECO:0000256" key="1">
    <source>
        <dbReference type="ARBA" id="ARBA00006484"/>
    </source>
</evidence>